<sequence>MEPAAGCWLFPGRTALEQVDARWRCCSMLEAAAVPPPSGLAALTFEARPRGAATRRPAAPAQPGPSGSEQINPLTCEV</sequence>
<name>A0ACB0ES80_RANTA</name>
<dbReference type="Proteomes" id="UP001162501">
    <property type="component" value="Chromosome 25"/>
</dbReference>
<proteinExistence type="predicted"/>
<dbReference type="EMBL" id="OX596109">
    <property type="protein sequence ID" value="CAI9703540.1"/>
    <property type="molecule type" value="Genomic_DNA"/>
</dbReference>
<evidence type="ECO:0000313" key="1">
    <source>
        <dbReference type="EMBL" id="CAI9703540.1"/>
    </source>
</evidence>
<accession>A0ACB0ES80</accession>
<organism evidence="1 2">
    <name type="scientific">Rangifer tarandus platyrhynchus</name>
    <name type="common">Svalbard reindeer</name>
    <dbReference type="NCBI Taxonomy" id="3082113"/>
    <lineage>
        <taxon>Eukaryota</taxon>
        <taxon>Metazoa</taxon>
        <taxon>Chordata</taxon>
        <taxon>Craniata</taxon>
        <taxon>Vertebrata</taxon>
        <taxon>Euteleostomi</taxon>
        <taxon>Mammalia</taxon>
        <taxon>Eutheria</taxon>
        <taxon>Laurasiatheria</taxon>
        <taxon>Artiodactyla</taxon>
        <taxon>Ruminantia</taxon>
        <taxon>Pecora</taxon>
        <taxon>Cervidae</taxon>
        <taxon>Odocoileinae</taxon>
        <taxon>Rangifer</taxon>
    </lineage>
</organism>
<gene>
    <name evidence="1" type="ORF">MRATA1EN3_LOCUS14753</name>
</gene>
<reference evidence="1" key="1">
    <citation type="submission" date="2023-05" db="EMBL/GenBank/DDBJ databases">
        <authorList>
            <consortium name="ELIXIR-Norway"/>
        </authorList>
    </citation>
    <scope>NUCLEOTIDE SEQUENCE</scope>
</reference>
<evidence type="ECO:0000313" key="2">
    <source>
        <dbReference type="Proteomes" id="UP001162501"/>
    </source>
</evidence>
<protein>
    <submittedName>
        <fullName evidence="1">Uncharacterized protein</fullName>
    </submittedName>
</protein>